<reference evidence="3" key="1">
    <citation type="submission" date="2018-09" db="EMBL/GenBank/DDBJ databases">
        <title>Chryseolinea sp. KIS68-18 isolated from soil.</title>
        <authorList>
            <person name="Weon H.-Y."/>
            <person name="Kwon S.-W."/>
            <person name="Lee S.A."/>
        </authorList>
    </citation>
    <scope>NUCLEOTIDE SEQUENCE [LARGE SCALE GENOMIC DNA]</scope>
    <source>
        <strain evidence="3">KIS68-18</strain>
    </source>
</reference>
<accession>A0A385SUG5</accession>
<name>A0A385SUG5_9BACT</name>
<dbReference type="Proteomes" id="UP000266183">
    <property type="component" value="Chromosome"/>
</dbReference>
<gene>
    <name evidence="2" type="ORF">D4L85_31600</name>
</gene>
<dbReference type="EMBL" id="CP032382">
    <property type="protein sequence ID" value="AYB34849.1"/>
    <property type="molecule type" value="Genomic_DNA"/>
</dbReference>
<keyword evidence="3" id="KW-1185">Reference proteome</keyword>
<evidence type="ECO:0000313" key="2">
    <source>
        <dbReference type="EMBL" id="AYB34849.1"/>
    </source>
</evidence>
<sequence length="70" mass="7399">MKATLQLSCSGCPTLKSKRKKGGKDQSIKTGGARSRDNEADQQVTSILEGTESVTSGGNVLNRKEGSMNK</sequence>
<feature type="region of interest" description="Disordered" evidence="1">
    <location>
        <begin position="1"/>
        <end position="70"/>
    </location>
</feature>
<dbReference type="KEGG" id="chk:D4L85_31600"/>
<protein>
    <submittedName>
        <fullName evidence="2">Uncharacterized protein</fullName>
    </submittedName>
</protein>
<evidence type="ECO:0000256" key="1">
    <source>
        <dbReference type="SAM" id="MobiDB-lite"/>
    </source>
</evidence>
<feature type="compositionally biased region" description="Polar residues" evidence="1">
    <location>
        <begin position="1"/>
        <end position="11"/>
    </location>
</feature>
<feature type="compositionally biased region" description="Polar residues" evidence="1">
    <location>
        <begin position="41"/>
        <end position="59"/>
    </location>
</feature>
<proteinExistence type="predicted"/>
<evidence type="ECO:0000313" key="3">
    <source>
        <dbReference type="Proteomes" id="UP000266183"/>
    </source>
</evidence>
<dbReference type="AlphaFoldDB" id="A0A385SUG5"/>
<organism evidence="2 3">
    <name type="scientific">Chryseolinea soli</name>
    <dbReference type="NCBI Taxonomy" id="2321403"/>
    <lineage>
        <taxon>Bacteria</taxon>
        <taxon>Pseudomonadati</taxon>
        <taxon>Bacteroidota</taxon>
        <taxon>Cytophagia</taxon>
        <taxon>Cytophagales</taxon>
        <taxon>Fulvivirgaceae</taxon>
        <taxon>Chryseolinea</taxon>
    </lineage>
</organism>